<evidence type="ECO:0000313" key="4">
    <source>
        <dbReference type="Proteomes" id="UP001216390"/>
    </source>
</evidence>
<evidence type="ECO:0000256" key="1">
    <source>
        <dbReference type="SAM" id="MobiDB-lite"/>
    </source>
</evidence>
<organism evidence="3 4">
    <name type="scientific">Iamia majanohamensis</name>
    <dbReference type="NCBI Taxonomy" id="467976"/>
    <lineage>
        <taxon>Bacteria</taxon>
        <taxon>Bacillati</taxon>
        <taxon>Actinomycetota</taxon>
        <taxon>Acidimicrobiia</taxon>
        <taxon>Acidimicrobiales</taxon>
        <taxon>Iamiaceae</taxon>
        <taxon>Iamia</taxon>
    </lineage>
</organism>
<dbReference type="AlphaFoldDB" id="A0AAE9YDP1"/>
<dbReference type="PANTHER" id="PTHR34957:SF1">
    <property type="entry name" value="NUCLEAR TRANSPORT FACTOR 2 (NTF2) FAMILY PROTEIN"/>
    <property type="match status" value="1"/>
</dbReference>
<evidence type="ECO:0000313" key="3">
    <source>
        <dbReference type="EMBL" id="WCO65921.1"/>
    </source>
</evidence>
<sequence>MSDPSAAGRSPPGGSPARRHYRVRIDAAPPPSPADDEAAVRLVVERFYAAFEARDLDAMSDLWAHEDDVACTHPGWATLHGWAAVSASWFAIFDQVAPLQVFVTDERVRVDGDVAWVTLDENLLGAAGDAVGTTAAALNVLRRHADGWRVVAHHGSVVEVRPGA</sequence>
<protein>
    <submittedName>
        <fullName evidence="3">Nuclear transport factor 2 family protein</fullName>
    </submittedName>
</protein>
<feature type="domain" description="SnoaL-like" evidence="2">
    <location>
        <begin position="41"/>
        <end position="157"/>
    </location>
</feature>
<dbReference type="PANTHER" id="PTHR34957">
    <property type="entry name" value="NUCLEAR TRANSPORT FACTOR 2 (NTF2) FAMILY PROTEIN"/>
    <property type="match status" value="1"/>
</dbReference>
<dbReference type="Pfam" id="PF13474">
    <property type="entry name" value="SnoaL_3"/>
    <property type="match status" value="1"/>
</dbReference>
<dbReference type="Gene3D" id="3.10.450.50">
    <property type="match status" value="1"/>
</dbReference>
<reference evidence="3" key="1">
    <citation type="submission" date="2023-01" db="EMBL/GenBank/DDBJ databases">
        <title>The diversity of Class Acidimicrobiia in South China Sea sediment environments and the proposal of Iamia marina sp. nov., a novel species of the genus Iamia.</title>
        <authorList>
            <person name="He Y."/>
            <person name="Tian X."/>
        </authorList>
    </citation>
    <scope>NUCLEOTIDE SEQUENCE</scope>
    <source>
        <strain evidence="3">DSM 19957</strain>
    </source>
</reference>
<dbReference type="Proteomes" id="UP001216390">
    <property type="component" value="Chromosome"/>
</dbReference>
<accession>A0AAE9YDP1</accession>
<dbReference type="InterPro" id="IPR037401">
    <property type="entry name" value="SnoaL-like"/>
</dbReference>
<dbReference type="KEGG" id="ima:PO878_15570"/>
<dbReference type="RefSeq" id="WP_272735447.1">
    <property type="nucleotide sequence ID" value="NZ_CP116942.1"/>
</dbReference>
<dbReference type="InterPro" id="IPR032710">
    <property type="entry name" value="NTF2-like_dom_sf"/>
</dbReference>
<dbReference type="EMBL" id="CP116942">
    <property type="protein sequence ID" value="WCO65921.1"/>
    <property type="molecule type" value="Genomic_DNA"/>
</dbReference>
<feature type="region of interest" description="Disordered" evidence="1">
    <location>
        <begin position="1"/>
        <end position="35"/>
    </location>
</feature>
<dbReference type="SUPFAM" id="SSF54427">
    <property type="entry name" value="NTF2-like"/>
    <property type="match status" value="1"/>
</dbReference>
<proteinExistence type="predicted"/>
<keyword evidence="4" id="KW-1185">Reference proteome</keyword>
<evidence type="ECO:0000259" key="2">
    <source>
        <dbReference type="Pfam" id="PF13474"/>
    </source>
</evidence>
<name>A0AAE9YDP1_9ACTN</name>
<gene>
    <name evidence="3" type="ORF">PO878_15570</name>
</gene>